<evidence type="ECO:0000256" key="2">
    <source>
        <dbReference type="SAM" id="SignalP"/>
    </source>
</evidence>
<dbReference type="Proteomes" id="UP000829364">
    <property type="component" value="Chromosome 5"/>
</dbReference>
<feature type="signal peptide" evidence="2">
    <location>
        <begin position="1"/>
        <end position="23"/>
    </location>
</feature>
<protein>
    <submittedName>
        <fullName evidence="3">Uncharacterized protein</fullName>
    </submittedName>
</protein>
<proteinExistence type="predicted"/>
<organism evidence="3 4">
    <name type="scientific">Purpureocillium takamizusanense</name>
    <dbReference type="NCBI Taxonomy" id="2060973"/>
    <lineage>
        <taxon>Eukaryota</taxon>
        <taxon>Fungi</taxon>
        <taxon>Dikarya</taxon>
        <taxon>Ascomycota</taxon>
        <taxon>Pezizomycotina</taxon>
        <taxon>Sordariomycetes</taxon>
        <taxon>Hypocreomycetidae</taxon>
        <taxon>Hypocreales</taxon>
        <taxon>Ophiocordycipitaceae</taxon>
        <taxon>Purpureocillium</taxon>
    </lineage>
</organism>
<reference evidence="3" key="1">
    <citation type="submission" date="2021-11" db="EMBL/GenBank/DDBJ databases">
        <title>Purpureocillium_takamizusanense_genome.</title>
        <authorList>
            <person name="Nguyen N.-H."/>
        </authorList>
    </citation>
    <scope>NUCLEOTIDE SEQUENCE</scope>
    <source>
        <strain evidence="3">PT3</strain>
    </source>
</reference>
<accession>A0A9Q8QH36</accession>
<evidence type="ECO:0000313" key="3">
    <source>
        <dbReference type="EMBL" id="UNI19540.1"/>
    </source>
</evidence>
<evidence type="ECO:0000256" key="1">
    <source>
        <dbReference type="SAM" id="MobiDB-lite"/>
    </source>
</evidence>
<dbReference type="EMBL" id="CP086358">
    <property type="protein sequence ID" value="UNI19540.1"/>
    <property type="molecule type" value="Genomic_DNA"/>
</dbReference>
<dbReference type="AlphaFoldDB" id="A0A9Q8QH36"/>
<evidence type="ECO:0000313" key="4">
    <source>
        <dbReference type="Proteomes" id="UP000829364"/>
    </source>
</evidence>
<feature type="region of interest" description="Disordered" evidence="1">
    <location>
        <begin position="99"/>
        <end position="119"/>
    </location>
</feature>
<feature type="chain" id="PRO_5040207773" evidence="2">
    <location>
        <begin position="24"/>
        <end position="119"/>
    </location>
</feature>
<name>A0A9Q8QH36_9HYPO</name>
<dbReference type="GeneID" id="72067669"/>
<keyword evidence="4" id="KW-1185">Reference proteome</keyword>
<sequence>MKHLGLALPSTLLLLLFSGGSHAKGRHWMSALDGPQDLKTAQVSVQEWNGNITGECSETTQRCEFSNFAVIDPRYNYNNGQPVKFSHIKRGLPCAKDKPVSNGAALEDGQQTPAHYDWK</sequence>
<dbReference type="KEGG" id="ptkz:JDV02_005720"/>
<keyword evidence="2" id="KW-0732">Signal</keyword>
<dbReference type="RefSeq" id="XP_047843021.1">
    <property type="nucleotide sequence ID" value="XM_047987037.1"/>
</dbReference>
<gene>
    <name evidence="3" type="ORF">JDV02_005720</name>
</gene>